<dbReference type="RefSeq" id="WP_016501775.1">
    <property type="nucleotide sequence ID" value="NC_021505.1"/>
</dbReference>
<dbReference type="Proteomes" id="UP000016702">
    <property type="component" value="Chromosome"/>
</dbReference>
<evidence type="ECO:0000256" key="1">
    <source>
        <dbReference type="SAM" id="MobiDB-lite"/>
    </source>
</evidence>
<sequence>MSGSKAKLKTSAEKKAEAKPKRDDFVGSTPQKIRDSAGNVCSYPGCHVHTHGAKLNGGGTVNVGVACHIKAAAPGGPRYDEKQTSEQRRHFDNGIWMCQTHSRLIDADDSAFSVETLLQWKRDAEARSNSLLNQKSFTEKEVKVAAEQGSVDLLHRFVNRANDPLDTPVAEIVKGYESNLENLDSRFTVEVNKSGNHYTHVIQAAQDKVSIDLVLQNLDKLDDFWAAQKAFVEEGRELRIPGKHFELKGSKLFDAIQQRATGGGQGVLIIGGVKKPIVANLYIRTDNGSEVFLESFTCYYTSGTLRTVFEGSALEGFIAVKAHCSHEGQDHQFDLSFNVESWKGKNILELPRFSRLLKAAQLMDKGRLVFELEVGSNAAAFDSKSSTVSDEFHAQLKWVILYIDVARKIAEECGRPVLLNELDFDYELYKELKKYVKLLAGPVHTQQTSGFVCSGVLNEYEPGAMERAQSRGCSSQIKLAQEDSLVFGLFGTVIRAPRREYIYTGVEALYFSDVEERGEPRVEIHATPETSVVVQLQPGEAWTVLDDWDGSELPAVID</sequence>
<protein>
    <submittedName>
        <fullName evidence="2">Uncharacterized protein</fullName>
    </submittedName>
</protein>
<evidence type="ECO:0000313" key="2">
    <source>
        <dbReference type="EMBL" id="BAN56690.1"/>
    </source>
</evidence>
<feature type="compositionally biased region" description="Basic and acidic residues" evidence="1">
    <location>
        <begin position="10"/>
        <end position="25"/>
    </location>
</feature>
<name>A0ABN5US50_PSEPU</name>
<proteinExistence type="predicted"/>
<organism evidence="2 3">
    <name type="scientific">Pseudomonas putida NBRC 14164</name>
    <dbReference type="NCBI Taxonomy" id="1211579"/>
    <lineage>
        <taxon>Bacteria</taxon>
        <taxon>Pseudomonadati</taxon>
        <taxon>Pseudomonadota</taxon>
        <taxon>Gammaproteobacteria</taxon>
        <taxon>Pseudomonadales</taxon>
        <taxon>Pseudomonadaceae</taxon>
        <taxon>Pseudomonas</taxon>
    </lineage>
</organism>
<gene>
    <name evidence="2" type="ORF">PP4_48370</name>
</gene>
<accession>A0ABN5US50</accession>
<feature type="region of interest" description="Disordered" evidence="1">
    <location>
        <begin position="1"/>
        <end position="31"/>
    </location>
</feature>
<keyword evidence="3" id="KW-1185">Reference proteome</keyword>
<evidence type="ECO:0000313" key="3">
    <source>
        <dbReference type="Proteomes" id="UP000016702"/>
    </source>
</evidence>
<dbReference type="EMBL" id="AP013070">
    <property type="protein sequence ID" value="BAN56690.1"/>
    <property type="molecule type" value="Genomic_DNA"/>
</dbReference>
<dbReference type="GeneID" id="45526315"/>
<reference evidence="2 3" key="1">
    <citation type="journal article" date="2014" name="Genome Announc.">
        <title>The Complete Genome Sequence of Pseudomonas putida NBRC 14164T Confirms High Intraspecies Variation.</title>
        <authorList>
            <person name="Ohji S."/>
            <person name="Yamazoe A."/>
            <person name="Hosoyama A."/>
            <person name="Tsuchikane K."/>
            <person name="Ezaki T."/>
            <person name="Fujita N."/>
        </authorList>
    </citation>
    <scope>NUCLEOTIDE SEQUENCE [LARGE SCALE GENOMIC DNA]</scope>
    <source>
        <strain evidence="2 3">NBRC 14164</strain>
    </source>
</reference>